<dbReference type="InParanoid" id="E4XAK4"/>
<evidence type="ECO:0000313" key="2">
    <source>
        <dbReference type="EMBL" id="CBY08684.1"/>
    </source>
</evidence>
<gene>
    <name evidence="2" type="ORF">GSOID_T00005268001</name>
</gene>
<name>E4XAK4_OIKDI</name>
<dbReference type="AlphaFoldDB" id="E4XAK4"/>
<reference evidence="2 3" key="1">
    <citation type="journal article" date="2010" name="Science">
        <title>Plasticity of animal genome architecture unmasked by rapid evolution of a pelagic tunicate.</title>
        <authorList>
            <person name="Denoeud F."/>
            <person name="Henriet S."/>
            <person name="Mungpakdee S."/>
            <person name="Aury J.M."/>
            <person name="Da Silva C."/>
            <person name="Brinkmann H."/>
            <person name="Mikhaleva J."/>
            <person name="Olsen L.C."/>
            <person name="Jubin C."/>
            <person name="Canestro C."/>
            <person name="Bouquet J.M."/>
            <person name="Danks G."/>
            <person name="Poulain J."/>
            <person name="Campsteijn C."/>
            <person name="Adamski M."/>
            <person name="Cross I."/>
            <person name="Yadetie F."/>
            <person name="Muffato M."/>
            <person name="Louis A."/>
            <person name="Butcher S."/>
            <person name="Tsagkogeorga G."/>
            <person name="Konrad A."/>
            <person name="Singh S."/>
            <person name="Jensen M.F."/>
            <person name="Cong E.H."/>
            <person name="Eikeseth-Otteraa H."/>
            <person name="Noel B."/>
            <person name="Anthouard V."/>
            <person name="Porcel B.M."/>
            <person name="Kachouri-Lafond R."/>
            <person name="Nishino A."/>
            <person name="Ugolini M."/>
            <person name="Chourrout P."/>
            <person name="Nishida H."/>
            <person name="Aasland R."/>
            <person name="Huzurbazar S."/>
            <person name="Westhof E."/>
            <person name="Delsuc F."/>
            <person name="Lehrach H."/>
            <person name="Reinhardt R."/>
            <person name="Weissenbach J."/>
            <person name="Roy S.W."/>
            <person name="Artiguenave F."/>
            <person name="Postlethwait J.H."/>
            <person name="Manak J.R."/>
            <person name="Thompson E.M."/>
            <person name="Jaillon O."/>
            <person name="Du Pasquier L."/>
            <person name="Boudinot P."/>
            <person name="Liberles D.A."/>
            <person name="Volff J.N."/>
            <person name="Philippe H."/>
            <person name="Lenhard B."/>
            <person name="Roest Crollius H."/>
            <person name="Wincker P."/>
            <person name="Chourrout D."/>
        </authorList>
    </citation>
    <scope>NUCLEOTIDE SEQUENCE [LARGE SCALE GENOMIC DNA]</scope>
</reference>
<proteinExistence type="predicted"/>
<protein>
    <submittedName>
        <fullName evidence="2">Uncharacterized protein</fullName>
    </submittedName>
</protein>
<evidence type="ECO:0000256" key="1">
    <source>
        <dbReference type="SAM" id="Phobius"/>
    </source>
</evidence>
<feature type="transmembrane region" description="Helical" evidence="1">
    <location>
        <begin position="245"/>
        <end position="263"/>
    </location>
</feature>
<accession>E4XAK4</accession>
<feature type="transmembrane region" description="Helical" evidence="1">
    <location>
        <begin position="428"/>
        <end position="453"/>
    </location>
</feature>
<feature type="transmembrane region" description="Helical" evidence="1">
    <location>
        <begin position="156"/>
        <end position="180"/>
    </location>
</feature>
<dbReference type="OrthoDB" id="10494901at2759"/>
<keyword evidence="3" id="KW-1185">Reference proteome</keyword>
<feature type="transmembrane region" description="Helical" evidence="1">
    <location>
        <begin position="192"/>
        <end position="219"/>
    </location>
</feature>
<dbReference type="EMBL" id="FN653032">
    <property type="protein sequence ID" value="CBY08684.1"/>
    <property type="molecule type" value="Genomic_DNA"/>
</dbReference>
<keyword evidence="1" id="KW-1133">Transmembrane helix</keyword>
<evidence type="ECO:0000313" key="3">
    <source>
        <dbReference type="Proteomes" id="UP000001307"/>
    </source>
</evidence>
<feature type="transmembrane region" description="Helical" evidence="1">
    <location>
        <begin position="275"/>
        <end position="300"/>
    </location>
</feature>
<keyword evidence="1" id="KW-0472">Membrane</keyword>
<dbReference type="Proteomes" id="UP000001307">
    <property type="component" value="Unassembled WGS sequence"/>
</dbReference>
<keyword evidence="1" id="KW-0812">Transmembrane</keyword>
<feature type="transmembrane region" description="Helical" evidence="1">
    <location>
        <begin position="128"/>
        <end position="149"/>
    </location>
</feature>
<organism evidence="2 3">
    <name type="scientific">Oikopleura dioica</name>
    <name type="common">Tunicate</name>
    <dbReference type="NCBI Taxonomy" id="34765"/>
    <lineage>
        <taxon>Eukaryota</taxon>
        <taxon>Metazoa</taxon>
        <taxon>Chordata</taxon>
        <taxon>Tunicata</taxon>
        <taxon>Appendicularia</taxon>
        <taxon>Copelata</taxon>
        <taxon>Oikopleuridae</taxon>
        <taxon>Oikopleura</taxon>
    </lineage>
</organism>
<sequence>MEIEDYIMNVELTDSTLEQTDITQEEFQILINNGITDIDSYFPENPIDTIVYDDYYRRRREASHTISRRMTTIQLRSNKNLNKKMIAENLKVEMERKHLSILRTFWRRFYVWTLLSVIPYEPDTSKYFWTQQIFLFIALSFSSVFIFYNTRRFGKLSILSSTFLALFPLIDILPPVFVWYEYNTVTTLAVDPLSWVSAFLLIGSFIKLFNHAASLVLVLKKNDINDNIFAISFKILVEHKIFDDFFLKAIDFLLVYFYFSRFIVHGTPVSDSTYLSIFCTFIVNLPKILNFVLIFLSSILKIDIIRKNLDLADEQTVIKQNNADCKWSWLFQGIAMIVEIATKASILLTAFLIFCNDYVIDHCIDYNADNTVENWVCSRVADKSLSILKERTSLEGQCFERKIIKSDFASFTTTPRPFSKGCMLSTEFFILTLTIWIIIASTGLVAGICFNLPPAFLASFKERFENFKNGLTKKNKNADVAEVSTFLTESTQINRRILLE</sequence>